<dbReference type="STRING" id="688867.SAMN05660236_4808"/>
<dbReference type="EMBL" id="FUZU01000004">
    <property type="protein sequence ID" value="SKC85062.1"/>
    <property type="molecule type" value="Genomic_DNA"/>
</dbReference>
<reference evidence="2 3" key="1">
    <citation type="submission" date="2017-02" db="EMBL/GenBank/DDBJ databases">
        <authorList>
            <person name="Peterson S.W."/>
        </authorList>
    </citation>
    <scope>NUCLEOTIDE SEQUENCE [LARGE SCALE GENOMIC DNA]</scope>
    <source>
        <strain evidence="2 3">DSM 25262</strain>
    </source>
</reference>
<keyword evidence="3" id="KW-1185">Reference proteome</keyword>
<evidence type="ECO:0000313" key="2">
    <source>
        <dbReference type="EMBL" id="SKC85062.1"/>
    </source>
</evidence>
<protein>
    <recommendedName>
        <fullName evidence="4">Secreted protein</fullName>
    </recommendedName>
</protein>
<proteinExistence type="predicted"/>
<dbReference type="AlphaFoldDB" id="A0A1T5MA00"/>
<feature type="signal peptide" evidence="1">
    <location>
        <begin position="1"/>
        <end position="20"/>
    </location>
</feature>
<dbReference type="Proteomes" id="UP000190961">
    <property type="component" value="Unassembled WGS sequence"/>
</dbReference>
<keyword evidence="1" id="KW-0732">Signal</keyword>
<feature type="chain" id="PRO_5012120497" description="Secreted protein" evidence="1">
    <location>
        <begin position="21"/>
        <end position="302"/>
    </location>
</feature>
<accession>A0A1T5MA00</accession>
<sequence length="302" mass="34448">MTKLLFTAVFQLIFTVFALAQITPNPNSGLSTRVSSAPESVFKSFRDAGMNPTNHELTGEERLKVEKAFRLLPPLHKQVLDAWLHNISFMDNMPNTALTSRLEGGDSAKFNITFRAGMLNETISEWATKKENTIYYDSIDTGHQVSIDAGQMDAIVYVLLHEATHVVDAVLNITPHPDQRDALVSPTSYTKNIWFKMNVPDNRFIDSVLEKTLFRNGTKVSKALAPEIYQQLGETPFASLYSLASWFEDLAEMETIYHLTTKLNQPFRIVVKLNNKEIVSYEPMKNNLIRRRLTNLRRFYNV</sequence>
<evidence type="ECO:0000256" key="1">
    <source>
        <dbReference type="SAM" id="SignalP"/>
    </source>
</evidence>
<gene>
    <name evidence="2" type="ORF">SAMN05660236_4808</name>
</gene>
<name>A0A1T5MA00_9BACT</name>
<organism evidence="2 3">
    <name type="scientific">Ohtaekwangia koreensis</name>
    <dbReference type="NCBI Taxonomy" id="688867"/>
    <lineage>
        <taxon>Bacteria</taxon>
        <taxon>Pseudomonadati</taxon>
        <taxon>Bacteroidota</taxon>
        <taxon>Cytophagia</taxon>
        <taxon>Cytophagales</taxon>
        <taxon>Fulvivirgaceae</taxon>
        <taxon>Ohtaekwangia</taxon>
    </lineage>
</organism>
<evidence type="ECO:0008006" key="4">
    <source>
        <dbReference type="Google" id="ProtNLM"/>
    </source>
</evidence>
<dbReference type="RefSeq" id="WP_245840741.1">
    <property type="nucleotide sequence ID" value="NZ_FUZU01000004.1"/>
</dbReference>
<evidence type="ECO:0000313" key="3">
    <source>
        <dbReference type="Proteomes" id="UP000190961"/>
    </source>
</evidence>